<accession>A0A2U1F6D1</accession>
<dbReference type="AlphaFoldDB" id="A0A2U1F6D1"/>
<dbReference type="Pfam" id="PF00795">
    <property type="entry name" value="CN_hydrolase"/>
    <property type="match status" value="1"/>
</dbReference>
<comment type="caution">
    <text evidence="4">The sequence shown here is derived from an EMBL/GenBank/DDBJ whole genome shotgun (WGS) entry which is preliminary data.</text>
</comment>
<keyword evidence="1 4" id="KW-0378">Hydrolase</keyword>
<dbReference type="Gene3D" id="3.60.110.10">
    <property type="entry name" value="Carbon-nitrogen hydrolase"/>
    <property type="match status" value="1"/>
</dbReference>
<dbReference type="Proteomes" id="UP000245639">
    <property type="component" value="Unassembled WGS sequence"/>
</dbReference>
<proteinExistence type="predicted"/>
<dbReference type="InterPro" id="IPR036526">
    <property type="entry name" value="C-N_Hydrolase_sf"/>
</dbReference>
<organism evidence="4 5">
    <name type="scientific">Actinomycetospora cinnamomea</name>
    <dbReference type="NCBI Taxonomy" id="663609"/>
    <lineage>
        <taxon>Bacteria</taxon>
        <taxon>Bacillati</taxon>
        <taxon>Actinomycetota</taxon>
        <taxon>Actinomycetes</taxon>
        <taxon>Pseudonocardiales</taxon>
        <taxon>Pseudonocardiaceae</taxon>
        <taxon>Actinomycetospora</taxon>
    </lineage>
</organism>
<evidence type="ECO:0000313" key="4">
    <source>
        <dbReference type="EMBL" id="PVZ07729.1"/>
    </source>
</evidence>
<dbReference type="GO" id="GO:0033388">
    <property type="term" value="P:putrescine biosynthetic process from arginine"/>
    <property type="evidence" value="ECO:0007669"/>
    <property type="project" value="TreeGrafter"/>
</dbReference>
<protein>
    <submittedName>
        <fullName evidence="4">Putative amidohydrolase</fullName>
    </submittedName>
</protein>
<evidence type="ECO:0000313" key="5">
    <source>
        <dbReference type="Proteomes" id="UP000245639"/>
    </source>
</evidence>
<dbReference type="EMBL" id="QEKW01000011">
    <property type="protein sequence ID" value="PVZ07729.1"/>
    <property type="molecule type" value="Genomic_DNA"/>
</dbReference>
<evidence type="ECO:0000259" key="3">
    <source>
        <dbReference type="PROSITE" id="PS50263"/>
    </source>
</evidence>
<dbReference type="PROSITE" id="PS50263">
    <property type="entry name" value="CN_HYDROLASE"/>
    <property type="match status" value="1"/>
</dbReference>
<feature type="region of interest" description="Disordered" evidence="2">
    <location>
        <begin position="1"/>
        <end position="20"/>
    </location>
</feature>
<gene>
    <name evidence="4" type="ORF">C8D89_111100</name>
</gene>
<dbReference type="PANTHER" id="PTHR43674:SF2">
    <property type="entry name" value="BETA-UREIDOPROPIONASE"/>
    <property type="match status" value="1"/>
</dbReference>
<dbReference type="PANTHER" id="PTHR43674">
    <property type="entry name" value="NITRILASE C965.09-RELATED"/>
    <property type="match status" value="1"/>
</dbReference>
<evidence type="ECO:0000256" key="2">
    <source>
        <dbReference type="SAM" id="MobiDB-lite"/>
    </source>
</evidence>
<dbReference type="InterPro" id="IPR003010">
    <property type="entry name" value="C-N_Hydrolase"/>
</dbReference>
<keyword evidence="5" id="KW-1185">Reference proteome</keyword>
<reference evidence="4 5" key="1">
    <citation type="submission" date="2018-04" db="EMBL/GenBank/DDBJ databases">
        <title>Genomic Encyclopedia of Type Strains, Phase IV (KMG-IV): sequencing the most valuable type-strain genomes for metagenomic binning, comparative biology and taxonomic classification.</title>
        <authorList>
            <person name="Goeker M."/>
        </authorList>
    </citation>
    <scope>NUCLEOTIDE SEQUENCE [LARGE SCALE GENOMIC DNA]</scope>
    <source>
        <strain evidence="4 5">DSM 45771</strain>
    </source>
</reference>
<dbReference type="CDD" id="cd07197">
    <property type="entry name" value="nitrilase"/>
    <property type="match status" value="1"/>
</dbReference>
<evidence type="ECO:0000256" key="1">
    <source>
        <dbReference type="ARBA" id="ARBA00022801"/>
    </source>
</evidence>
<sequence length="258" mass="26048">MPAAITEPIERSATSAGHRSATMNAVGRSLTVAAAQPACQARDPASNVATHAAAVRAARARVVVFPELSLTGYELDADAVDCDDPVLTPLVAACGDAGTLALAGAPVEEPEGRFIAVLAVDGAGARVAYHKTWLGGREPEHFVAGSGPAVLEIDGWRVGLGICKDTGAARHTAGTAALDVDVYVAGLVHHADELPEQEARATVIARACDAFVVFAGFAGPTGEGFDRTAGASAIWAPSGLSISRAGPAPGAIVRAVLS</sequence>
<dbReference type="SUPFAM" id="SSF56317">
    <property type="entry name" value="Carbon-nitrogen hydrolase"/>
    <property type="match status" value="1"/>
</dbReference>
<name>A0A2U1F6D1_9PSEU</name>
<dbReference type="GO" id="GO:0050126">
    <property type="term" value="F:N-carbamoylputrescine amidase activity"/>
    <property type="evidence" value="ECO:0007669"/>
    <property type="project" value="TreeGrafter"/>
</dbReference>
<dbReference type="InterPro" id="IPR050345">
    <property type="entry name" value="Aliph_Amidase/BUP"/>
</dbReference>
<feature type="domain" description="CN hydrolase" evidence="3">
    <location>
        <begin position="30"/>
        <end position="258"/>
    </location>
</feature>